<dbReference type="Pfam" id="PF12804">
    <property type="entry name" value="NTP_transf_3"/>
    <property type="match status" value="1"/>
</dbReference>
<dbReference type="KEGG" id="dce:O6P33_08790"/>
<dbReference type="InterPro" id="IPR025877">
    <property type="entry name" value="MobA-like_NTP_Trfase"/>
</dbReference>
<dbReference type="PANTHER" id="PTHR19136:SF81">
    <property type="entry name" value="MOLYBDENUM COFACTOR GUANYLYLTRANSFERASE"/>
    <property type="match status" value="1"/>
</dbReference>
<comment type="function">
    <text evidence="8">Transfers a GMP moiety from GTP to Mo-molybdopterin (Mo-MPT) cofactor (Moco or molybdenum cofactor) to form Mo-molybdopterin guanine dinucleotide (Mo-MGD) cofactor.</text>
</comment>
<dbReference type="SUPFAM" id="SSF53448">
    <property type="entry name" value="Nucleotide-diphospho-sugar transferases"/>
    <property type="match status" value="1"/>
</dbReference>
<dbReference type="Gene3D" id="3.90.550.10">
    <property type="entry name" value="Spore Coat Polysaccharide Biosynthesis Protein SpsA, Chain A"/>
    <property type="match status" value="1"/>
</dbReference>
<organism evidence="10 11">
    <name type="scientific">Denitrificimonas caeni</name>
    <dbReference type="NCBI Taxonomy" id="521720"/>
    <lineage>
        <taxon>Bacteria</taxon>
        <taxon>Pseudomonadati</taxon>
        <taxon>Pseudomonadota</taxon>
        <taxon>Gammaproteobacteria</taxon>
        <taxon>Pseudomonadales</taxon>
        <taxon>Pseudomonadaceae</taxon>
        <taxon>Denitrificimonas</taxon>
    </lineage>
</organism>
<feature type="domain" description="MobA-like NTP transferase" evidence="9">
    <location>
        <begin position="13"/>
        <end position="160"/>
    </location>
</feature>
<dbReference type="PANTHER" id="PTHR19136">
    <property type="entry name" value="MOLYBDENUM COFACTOR GUANYLYLTRANSFERASE"/>
    <property type="match status" value="1"/>
</dbReference>
<comment type="caution">
    <text evidence="8">Lacks conserved residue(s) required for the propagation of feature annotation.</text>
</comment>
<keyword evidence="3 8" id="KW-0479">Metal-binding</keyword>
<evidence type="ECO:0000256" key="1">
    <source>
        <dbReference type="ARBA" id="ARBA00022490"/>
    </source>
</evidence>
<evidence type="ECO:0000256" key="5">
    <source>
        <dbReference type="ARBA" id="ARBA00022842"/>
    </source>
</evidence>
<evidence type="ECO:0000256" key="7">
    <source>
        <dbReference type="ARBA" id="ARBA00023150"/>
    </source>
</evidence>
<evidence type="ECO:0000313" key="10">
    <source>
        <dbReference type="EMBL" id="WBE26578.1"/>
    </source>
</evidence>
<keyword evidence="11" id="KW-1185">Reference proteome</keyword>
<evidence type="ECO:0000256" key="3">
    <source>
        <dbReference type="ARBA" id="ARBA00022723"/>
    </source>
</evidence>
<sequence>MPNYPLFSNCSIVLLAGGRGQRMGGQDKGWVTWQGHALIEHMQRVVRPLTDDLIISCNRNHERYQHLADQLVSDPNQDFTGPLIGILSALKVARHEYLMVLPCDAPRIDQALLQQLYQQAGERPALFKHQGHWQPLFSIIATAQLSALEQLWQAGERSPKHALLQLNPVAIHCAADEQRLANFNDPSVLQQPLLIEDSLC</sequence>
<dbReference type="RefSeq" id="WP_269819499.1">
    <property type="nucleotide sequence ID" value="NZ_CP114976.1"/>
</dbReference>
<gene>
    <name evidence="8 10" type="primary">mobA</name>
    <name evidence="10" type="ORF">O6P33_08790</name>
</gene>
<keyword evidence="1 8" id="KW-0963">Cytoplasm</keyword>
<dbReference type="Proteomes" id="UP001212189">
    <property type="component" value="Chromosome"/>
</dbReference>
<dbReference type="GO" id="GO:0046872">
    <property type="term" value="F:metal ion binding"/>
    <property type="evidence" value="ECO:0007669"/>
    <property type="project" value="UniProtKB-KW"/>
</dbReference>
<evidence type="ECO:0000256" key="6">
    <source>
        <dbReference type="ARBA" id="ARBA00023134"/>
    </source>
</evidence>
<dbReference type="GO" id="GO:0061603">
    <property type="term" value="F:molybdenum cofactor guanylyltransferase activity"/>
    <property type="evidence" value="ECO:0007669"/>
    <property type="project" value="UniProtKB-EC"/>
</dbReference>
<comment type="subunit">
    <text evidence="8">Monomer.</text>
</comment>
<keyword evidence="6 8" id="KW-0342">GTP-binding</keyword>
<dbReference type="EMBL" id="CP114976">
    <property type="protein sequence ID" value="WBE26578.1"/>
    <property type="molecule type" value="Genomic_DNA"/>
</dbReference>
<dbReference type="HAMAP" id="MF_00316">
    <property type="entry name" value="MobA"/>
    <property type="match status" value="1"/>
</dbReference>
<evidence type="ECO:0000259" key="9">
    <source>
        <dbReference type="Pfam" id="PF12804"/>
    </source>
</evidence>
<evidence type="ECO:0000313" key="11">
    <source>
        <dbReference type="Proteomes" id="UP001212189"/>
    </source>
</evidence>
<protein>
    <recommendedName>
        <fullName evidence="8">Molybdenum cofactor guanylyltransferase</fullName>
        <shortName evidence="8">MoCo guanylyltransferase</shortName>
        <ecNumber evidence="8">2.7.7.77</ecNumber>
    </recommendedName>
    <alternativeName>
        <fullName evidence="8">GTP:molybdopterin guanylyltransferase</fullName>
    </alternativeName>
    <alternativeName>
        <fullName evidence="8">Mo-MPT guanylyltransferase</fullName>
    </alternativeName>
    <alternativeName>
        <fullName evidence="8">Molybdopterin guanylyltransferase</fullName>
    </alternativeName>
    <alternativeName>
        <fullName evidence="8">Molybdopterin-guanine dinucleotide synthase</fullName>
        <shortName evidence="8">MGD synthase</shortName>
    </alternativeName>
</protein>
<keyword evidence="4 8" id="KW-0547">Nucleotide-binding</keyword>
<dbReference type="GO" id="GO:0005737">
    <property type="term" value="C:cytoplasm"/>
    <property type="evidence" value="ECO:0007669"/>
    <property type="project" value="UniProtKB-SubCell"/>
</dbReference>
<proteinExistence type="inferred from homology"/>
<reference evidence="10 11" key="1">
    <citation type="submission" date="2022-12" db="EMBL/GenBank/DDBJ databases">
        <title>Coexistence and Characterization of a Novel Tigecycline Resistance gene tet(X) variant and blaNDM-1 in a Pseudomonas caeni Isolate of Chicken Origin.</title>
        <authorList>
            <person name="Lu X."/>
            <person name="Zhang L."/>
            <person name="Li R."/>
            <person name="Wang Z."/>
        </authorList>
    </citation>
    <scope>NUCLEOTIDE SEQUENCE [LARGE SCALE GENOMIC DNA]</scope>
    <source>
        <strain evidence="10 11">CE14</strain>
    </source>
</reference>
<dbReference type="InterPro" id="IPR029044">
    <property type="entry name" value="Nucleotide-diphossugar_trans"/>
</dbReference>
<comment type="similarity">
    <text evidence="8">Belongs to the MobA family.</text>
</comment>
<feature type="binding site" evidence="8">
    <location>
        <position position="104"/>
    </location>
    <ligand>
        <name>GTP</name>
        <dbReference type="ChEBI" id="CHEBI:37565"/>
    </ligand>
</feature>
<comment type="cofactor">
    <cofactor evidence="8">
        <name>Mg(2+)</name>
        <dbReference type="ChEBI" id="CHEBI:18420"/>
    </cofactor>
</comment>
<keyword evidence="5 8" id="KW-0460">Magnesium</keyword>
<dbReference type="AlphaFoldDB" id="A0AAF0AMI4"/>
<accession>A0AAF0AMI4</accession>
<evidence type="ECO:0000256" key="8">
    <source>
        <dbReference type="HAMAP-Rule" id="MF_00316"/>
    </source>
</evidence>
<comment type="domain">
    <text evidence="8">The N-terminal domain determines nucleotide recognition and specific binding, while the C-terminal domain determines the specific binding to the target protein.</text>
</comment>
<dbReference type="GO" id="GO:0005525">
    <property type="term" value="F:GTP binding"/>
    <property type="evidence" value="ECO:0007669"/>
    <property type="project" value="UniProtKB-UniRule"/>
</dbReference>
<feature type="binding site" evidence="8">
    <location>
        <begin position="15"/>
        <end position="17"/>
    </location>
    <ligand>
        <name>GTP</name>
        <dbReference type="ChEBI" id="CHEBI:37565"/>
    </ligand>
</feature>
<keyword evidence="10" id="KW-0548">Nucleotidyltransferase</keyword>
<evidence type="ECO:0000256" key="2">
    <source>
        <dbReference type="ARBA" id="ARBA00022679"/>
    </source>
</evidence>
<dbReference type="InterPro" id="IPR013482">
    <property type="entry name" value="Molybde_CF_guanTrfase"/>
</dbReference>
<feature type="binding site" evidence="8">
    <location>
        <position position="104"/>
    </location>
    <ligand>
        <name>Mg(2+)</name>
        <dbReference type="ChEBI" id="CHEBI:18420"/>
    </ligand>
</feature>
<evidence type="ECO:0000256" key="4">
    <source>
        <dbReference type="ARBA" id="ARBA00022741"/>
    </source>
</evidence>
<dbReference type="GO" id="GO:1902758">
    <property type="term" value="P:bis(molybdopterin guanine dinucleotide)molybdenum biosynthetic process"/>
    <property type="evidence" value="ECO:0007669"/>
    <property type="project" value="TreeGrafter"/>
</dbReference>
<dbReference type="NCBIfam" id="TIGR02665">
    <property type="entry name" value="molyb_mobA"/>
    <property type="match status" value="1"/>
</dbReference>
<comment type="catalytic activity">
    <reaction evidence="8">
        <text>Mo-molybdopterin + GTP + H(+) = Mo-molybdopterin guanine dinucleotide + diphosphate</text>
        <dbReference type="Rhea" id="RHEA:34243"/>
        <dbReference type="ChEBI" id="CHEBI:15378"/>
        <dbReference type="ChEBI" id="CHEBI:33019"/>
        <dbReference type="ChEBI" id="CHEBI:37565"/>
        <dbReference type="ChEBI" id="CHEBI:71302"/>
        <dbReference type="ChEBI" id="CHEBI:71310"/>
        <dbReference type="EC" id="2.7.7.77"/>
    </reaction>
</comment>
<dbReference type="CDD" id="cd02503">
    <property type="entry name" value="MobA"/>
    <property type="match status" value="1"/>
</dbReference>
<dbReference type="EC" id="2.7.7.77" evidence="8"/>
<feature type="binding site" evidence="8">
    <location>
        <position position="74"/>
    </location>
    <ligand>
        <name>GTP</name>
        <dbReference type="ChEBI" id="CHEBI:37565"/>
    </ligand>
</feature>
<keyword evidence="2 8" id="KW-0808">Transferase</keyword>
<name>A0AAF0AMI4_9GAMM</name>
<comment type="subcellular location">
    <subcellularLocation>
        <location evidence="8">Cytoplasm</location>
    </subcellularLocation>
</comment>
<keyword evidence="7 8" id="KW-0501">Molybdenum cofactor biosynthesis</keyword>
<feature type="binding site" evidence="8">
    <location>
        <position position="28"/>
    </location>
    <ligand>
        <name>GTP</name>
        <dbReference type="ChEBI" id="CHEBI:37565"/>
    </ligand>
</feature>